<sequence>MQLKEKCRDNNSIKTEDVRNRTPYRKEDDEIDLYSSYSESDLRLQKYPKQNYRNDFLAKRNMPLQYHNQESKKGPTHYNNHNNAPYSPKFVKHEALPGYELPYHPYYKSTNDRSSRNYTKTKRRAGEVIPRKTSTEWMCNMGIVGDLLTEKDANDSFKKAAG</sequence>
<accession>A0AAV4P4Z0</accession>
<evidence type="ECO:0000313" key="3">
    <source>
        <dbReference type="Proteomes" id="UP001054945"/>
    </source>
</evidence>
<proteinExistence type="predicted"/>
<dbReference type="EMBL" id="BPLR01021558">
    <property type="protein sequence ID" value="GIX91098.1"/>
    <property type="molecule type" value="Genomic_DNA"/>
</dbReference>
<evidence type="ECO:0000256" key="1">
    <source>
        <dbReference type="SAM" id="MobiDB-lite"/>
    </source>
</evidence>
<dbReference type="AlphaFoldDB" id="A0AAV4P4Z0"/>
<feature type="region of interest" description="Disordered" evidence="1">
    <location>
        <begin position="68"/>
        <end position="88"/>
    </location>
</feature>
<comment type="caution">
    <text evidence="2">The sequence shown here is derived from an EMBL/GenBank/DDBJ whole genome shotgun (WGS) entry which is preliminary data.</text>
</comment>
<gene>
    <name evidence="2" type="ORF">CEXT_349121</name>
</gene>
<keyword evidence="3" id="KW-1185">Reference proteome</keyword>
<dbReference type="Proteomes" id="UP001054945">
    <property type="component" value="Unassembled WGS sequence"/>
</dbReference>
<feature type="compositionally biased region" description="Basic and acidic residues" evidence="1">
    <location>
        <begin position="1"/>
        <end position="28"/>
    </location>
</feature>
<reference evidence="2 3" key="1">
    <citation type="submission" date="2021-06" db="EMBL/GenBank/DDBJ databases">
        <title>Caerostris extrusa draft genome.</title>
        <authorList>
            <person name="Kono N."/>
            <person name="Arakawa K."/>
        </authorList>
    </citation>
    <scope>NUCLEOTIDE SEQUENCE [LARGE SCALE GENOMIC DNA]</scope>
</reference>
<organism evidence="2 3">
    <name type="scientific">Caerostris extrusa</name>
    <name type="common">Bark spider</name>
    <name type="synonym">Caerostris bankana</name>
    <dbReference type="NCBI Taxonomy" id="172846"/>
    <lineage>
        <taxon>Eukaryota</taxon>
        <taxon>Metazoa</taxon>
        <taxon>Ecdysozoa</taxon>
        <taxon>Arthropoda</taxon>
        <taxon>Chelicerata</taxon>
        <taxon>Arachnida</taxon>
        <taxon>Araneae</taxon>
        <taxon>Araneomorphae</taxon>
        <taxon>Entelegynae</taxon>
        <taxon>Araneoidea</taxon>
        <taxon>Araneidae</taxon>
        <taxon>Caerostris</taxon>
    </lineage>
</organism>
<protein>
    <submittedName>
        <fullName evidence="2">Uncharacterized protein</fullName>
    </submittedName>
</protein>
<evidence type="ECO:0000313" key="2">
    <source>
        <dbReference type="EMBL" id="GIX91098.1"/>
    </source>
</evidence>
<name>A0AAV4P4Z0_CAEEX</name>
<feature type="region of interest" description="Disordered" evidence="1">
    <location>
        <begin position="1"/>
        <end position="29"/>
    </location>
</feature>